<dbReference type="Proteomes" id="UP000597507">
    <property type="component" value="Unassembled WGS sequence"/>
</dbReference>
<evidence type="ECO:0000256" key="1">
    <source>
        <dbReference type="ARBA" id="ARBA00004886"/>
    </source>
</evidence>
<evidence type="ECO:0000256" key="3">
    <source>
        <dbReference type="ARBA" id="ARBA00022905"/>
    </source>
</evidence>
<sequence length="95" mass="9997">MTAAAIAGATVPRLARGVRLREDAARGGRWVVMAPERMFVPDEIALEVLRLVDGARSVDAIVDALAARFAAPRAEIAADVTEMLQDLAAKGVIAT</sequence>
<dbReference type="InterPro" id="IPR041881">
    <property type="entry name" value="PqqD_sf"/>
</dbReference>
<keyword evidence="5" id="KW-1185">Reference proteome</keyword>
<gene>
    <name evidence="4" type="ORF">GCM10010964_16940</name>
</gene>
<dbReference type="InterPro" id="IPR022479">
    <property type="entry name" value="PqqD_bac"/>
</dbReference>
<name>A0A8J2ZA17_9PROT</name>
<comment type="subunit">
    <text evidence="2">Monomer. Interacts with PqqE.</text>
</comment>
<dbReference type="GO" id="GO:0018189">
    <property type="term" value="P:pyrroloquinoline quinone biosynthetic process"/>
    <property type="evidence" value="ECO:0007669"/>
    <property type="project" value="UniProtKB-UniPathway"/>
</dbReference>
<organism evidence="4 5">
    <name type="scientific">Caldovatus sediminis</name>
    <dbReference type="NCBI Taxonomy" id="2041189"/>
    <lineage>
        <taxon>Bacteria</taxon>
        <taxon>Pseudomonadati</taxon>
        <taxon>Pseudomonadota</taxon>
        <taxon>Alphaproteobacteria</taxon>
        <taxon>Acetobacterales</taxon>
        <taxon>Roseomonadaceae</taxon>
        <taxon>Caldovatus</taxon>
    </lineage>
</organism>
<protein>
    <submittedName>
        <fullName evidence="4">Pyrroloquinoline quinone biosynthesis protein PqqD</fullName>
    </submittedName>
</protein>
<dbReference type="AlphaFoldDB" id="A0A8J2ZA17"/>
<evidence type="ECO:0000313" key="5">
    <source>
        <dbReference type="Proteomes" id="UP000597507"/>
    </source>
</evidence>
<dbReference type="NCBIfam" id="TIGR03859">
    <property type="entry name" value="PQQ_PqqD"/>
    <property type="match status" value="1"/>
</dbReference>
<dbReference type="UniPathway" id="UPA00539"/>
<dbReference type="Gene3D" id="1.10.10.1150">
    <property type="entry name" value="Coenzyme PQQ synthesis protein D (PqqD)"/>
    <property type="match status" value="1"/>
</dbReference>
<proteinExistence type="predicted"/>
<dbReference type="EMBL" id="BMKS01000004">
    <property type="protein sequence ID" value="GGG29650.1"/>
    <property type="molecule type" value="Genomic_DNA"/>
</dbReference>
<comment type="caution">
    <text evidence="4">The sequence shown here is derived from an EMBL/GenBank/DDBJ whole genome shotgun (WGS) entry which is preliminary data.</text>
</comment>
<dbReference type="InterPro" id="IPR008792">
    <property type="entry name" value="PQQD"/>
</dbReference>
<accession>A0A8J2ZA17</accession>
<dbReference type="GO" id="GO:0048038">
    <property type="term" value="F:quinone binding"/>
    <property type="evidence" value="ECO:0007669"/>
    <property type="project" value="InterPro"/>
</dbReference>
<reference evidence="4 5" key="1">
    <citation type="journal article" date="2014" name="Int. J. Syst. Evol. Microbiol.">
        <title>Complete genome sequence of Corynebacterium casei LMG S-19264T (=DSM 44701T), isolated from a smear-ripened cheese.</title>
        <authorList>
            <consortium name="US DOE Joint Genome Institute (JGI-PGF)"/>
            <person name="Walter F."/>
            <person name="Albersmeier A."/>
            <person name="Kalinowski J."/>
            <person name="Ruckert C."/>
        </authorList>
    </citation>
    <scope>NUCLEOTIDE SEQUENCE [LARGE SCALE GENOMIC DNA]</scope>
    <source>
        <strain evidence="4 5">CGMCC 1.16330</strain>
    </source>
</reference>
<dbReference type="RefSeq" id="WP_188899579.1">
    <property type="nucleotide sequence ID" value="NZ_BMKS01000004.1"/>
</dbReference>
<evidence type="ECO:0000256" key="2">
    <source>
        <dbReference type="ARBA" id="ARBA00011741"/>
    </source>
</evidence>
<keyword evidence="3" id="KW-0884">PQQ biosynthesis</keyword>
<comment type="pathway">
    <text evidence="1">Cofactor biosynthesis; pyrroloquinoline quinone biosynthesis.</text>
</comment>
<dbReference type="Pfam" id="PF05402">
    <property type="entry name" value="PqqD"/>
    <property type="match status" value="1"/>
</dbReference>
<evidence type="ECO:0000313" key="4">
    <source>
        <dbReference type="EMBL" id="GGG29650.1"/>
    </source>
</evidence>